<protein>
    <submittedName>
        <fullName evidence="2">Uncharacterized protein</fullName>
    </submittedName>
</protein>
<dbReference type="EMBL" id="KN837105">
    <property type="protein sequence ID" value="KIJ46816.1"/>
    <property type="molecule type" value="Genomic_DNA"/>
</dbReference>
<evidence type="ECO:0000313" key="3">
    <source>
        <dbReference type="Proteomes" id="UP000054279"/>
    </source>
</evidence>
<feature type="compositionally biased region" description="Polar residues" evidence="1">
    <location>
        <begin position="23"/>
        <end position="35"/>
    </location>
</feature>
<organism evidence="2 3">
    <name type="scientific">Sphaerobolus stellatus (strain SS14)</name>
    <dbReference type="NCBI Taxonomy" id="990650"/>
    <lineage>
        <taxon>Eukaryota</taxon>
        <taxon>Fungi</taxon>
        <taxon>Dikarya</taxon>
        <taxon>Basidiomycota</taxon>
        <taxon>Agaricomycotina</taxon>
        <taxon>Agaricomycetes</taxon>
        <taxon>Phallomycetidae</taxon>
        <taxon>Geastrales</taxon>
        <taxon>Sphaerobolaceae</taxon>
        <taxon>Sphaerobolus</taxon>
    </lineage>
</organism>
<accession>A0A0C9VHP5</accession>
<feature type="region of interest" description="Disordered" evidence="1">
    <location>
        <begin position="1"/>
        <end position="54"/>
    </location>
</feature>
<evidence type="ECO:0000313" key="2">
    <source>
        <dbReference type="EMBL" id="KIJ46816.1"/>
    </source>
</evidence>
<evidence type="ECO:0000256" key="1">
    <source>
        <dbReference type="SAM" id="MobiDB-lite"/>
    </source>
</evidence>
<reference evidence="2 3" key="1">
    <citation type="submission" date="2014-06" db="EMBL/GenBank/DDBJ databases">
        <title>Evolutionary Origins and Diversification of the Mycorrhizal Mutualists.</title>
        <authorList>
            <consortium name="DOE Joint Genome Institute"/>
            <consortium name="Mycorrhizal Genomics Consortium"/>
            <person name="Kohler A."/>
            <person name="Kuo A."/>
            <person name="Nagy L.G."/>
            <person name="Floudas D."/>
            <person name="Copeland A."/>
            <person name="Barry K.W."/>
            <person name="Cichocki N."/>
            <person name="Veneault-Fourrey C."/>
            <person name="LaButti K."/>
            <person name="Lindquist E.A."/>
            <person name="Lipzen A."/>
            <person name="Lundell T."/>
            <person name="Morin E."/>
            <person name="Murat C."/>
            <person name="Riley R."/>
            <person name="Ohm R."/>
            <person name="Sun H."/>
            <person name="Tunlid A."/>
            <person name="Henrissat B."/>
            <person name="Grigoriev I.V."/>
            <person name="Hibbett D.S."/>
            <person name="Martin F."/>
        </authorList>
    </citation>
    <scope>NUCLEOTIDE SEQUENCE [LARGE SCALE GENOMIC DNA]</scope>
    <source>
        <strain evidence="2 3">SS14</strain>
    </source>
</reference>
<feature type="compositionally biased region" description="Polar residues" evidence="1">
    <location>
        <begin position="42"/>
        <end position="54"/>
    </location>
</feature>
<name>A0A0C9VHP5_SPHS4</name>
<proteinExistence type="predicted"/>
<keyword evidence="3" id="KW-1185">Reference proteome</keyword>
<dbReference type="AlphaFoldDB" id="A0A0C9VHP5"/>
<dbReference type="HOGENOM" id="CLU_869250_0_0_1"/>
<sequence>MVTPLSKLFGRKHSKQLPDNGAHASSFTSITQPSSLPGPAQFSHSESTNTILTDTGNSSQDLLNLLPVKLEELATLVQEALAQNRIEQFLNSSDDQASLTGYMVSLDSLVGDLSNEDLTEILAILYGWLKTQVTSKKHRPMGGKLRRLWVEFVKSENWEEITCNIQLDEWIGRTYFTSSKFGLVNYQIQVAYNCIKWTIRTPYSQFNPGTYSGDELPGVPLNFHALNDLIDVYWRTEGEEQFRRAAIFFASVYGRPSEDLIDNPTLEEYELQVAQKVVNELLELIKENKSKAEGCAHRTPFEHMKPRESMLSDFRDEERH</sequence>
<gene>
    <name evidence="2" type="ORF">M422DRAFT_249556</name>
</gene>
<dbReference type="Proteomes" id="UP000054279">
    <property type="component" value="Unassembled WGS sequence"/>
</dbReference>